<organism evidence="1 2">
    <name type="scientific">Mycobacterium avium (strain 104)</name>
    <dbReference type="NCBI Taxonomy" id="243243"/>
    <lineage>
        <taxon>Bacteria</taxon>
        <taxon>Bacillati</taxon>
        <taxon>Actinomycetota</taxon>
        <taxon>Actinomycetes</taxon>
        <taxon>Mycobacteriales</taxon>
        <taxon>Mycobacteriaceae</taxon>
        <taxon>Mycobacterium</taxon>
        <taxon>Mycobacterium avium complex (MAC)</taxon>
    </lineage>
</organism>
<accession>A0A0H3A3K7</accession>
<evidence type="ECO:0000313" key="1">
    <source>
        <dbReference type="EMBL" id="ABK69270.1"/>
    </source>
</evidence>
<protein>
    <submittedName>
        <fullName evidence="1">Uncharacterized protein</fullName>
    </submittedName>
</protein>
<dbReference type="Proteomes" id="UP000001574">
    <property type="component" value="Chromosome"/>
</dbReference>
<dbReference type="AlphaFoldDB" id="A0A0H3A3K7"/>
<sequence length="52" mass="5659">MVWPASRIGCSFAGLLFFQPVVRCAEPSAETPSQLALKTALMPPSWDSHAVR</sequence>
<dbReference type="KEGG" id="mav:MAV_0833"/>
<dbReference type="HOGENOM" id="CLU_3081986_0_0_11"/>
<reference evidence="1 2" key="1">
    <citation type="submission" date="2006-10" db="EMBL/GenBank/DDBJ databases">
        <authorList>
            <person name="Fleischmann R.D."/>
            <person name="Dodson R.J."/>
            <person name="Haft D.H."/>
            <person name="Merkel J.S."/>
            <person name="Nelson W.C."/>
            <person name="Fraser C.M."/>
        </authorList>
    </citation>
    <scope>NUCLEOTIDE SEQUENCE [LARGE SCALE GENOMIC DNA]</scope>
    <source>
        <strain evidence="1 2">104</strain>
    </source>
</reference>
<evidence type="ECO:0000313" key="2">
    <source>
        <dbReference type="Proteomes" id="UP000001574"/>
    </source>
</evidence>
<dbReference type="EMBL" id="CP000479">
    <property type="protein sequence ID" value="ABK69270.1"/>
    <property type="molecule type" value="Genomic_DNA"/>
</dbReference>
<proteinExistence type="predicted"/>
<gene>
    <name evidence="1" type="ordered locus">MAV_0833</name>
</gene>
<name>A0A0H3A3K7_MYCA1</name>